<dbReference type="Proteomes" id="UP001596337">
    <property type="component" value="Unassembled WGS sequence"/>
</dbReference>
<comment type="caution">
    <text evidence="13">The sequence shown here is derived from an EMBL/GenBank/DDBJ whole genome shotgun (WGS) entry which is preliminary data.</text>
</comment>
<accession>A0ABW2C0A1</accession>
<dbReference type="InterPro" id="IPR038354">
    <property type="entry name" value="VKOR_sf"/>
</dbReference>
<dbReference type="SMART" id="SM00756">
    <property type="entry name" value="VKc"/>
    <property type="match status" value="1"/>
</dbReference>
<feature type="region of interest" description="Disordered" evidence="10">
    <location>
        <begin position="1"/>
        <end position="21"/>
    </location>
</feature>
<evidence type="ECO:0000256" key="6">
    <source>
        <dbReference type="ARBA" id="ARBA00023002"/>
    </source>
</evidence>
<evidence type="ECO:0000259" key="12">
    <source>
        <dbReference type="SMART" id="SM00756"/>
    </source>
</evidence>
<sequence>MSDSRPTPVTGWDAAASGSQMADDGPLGRIVRWLYLAGGGIGLLASFVLMVEKIALLADPSYVPTCSLNPVLSCGSVMATPQAAAFGVANPLLGITGFAMLVTAGIALIARFRPPQWFWLALQAGTTFGVLFVHWLIWQSLYSIGALCPYCMVVWAVTIPLFWYTTLHNLERGHLTGRPTGAVLVRFHSFVLALWFMAIIALIAVRFWDYWVTLV</sequence>
<keyword evidence="9" id="KW-0676">Redox-active center</keyword>
<keyword evidence="8" id="KW-1015">Disulfide bond</keyword>
<feature type="domain" description="Vitamin K epoxide reductase" evidence="12">
    <location>
        <begin position="28"/>
        <end position="169"/>
    </location>
</feature>
<feature type="transmembrane region" description="Helical" evidence="11">
    <location>
        <begin position="185"/>
        <end position="208"/>
    </location>
</feature>
<organism evidence="13 14">
    <name type="scientific">Haloechinothrix salitolerans</name>
    <dbReference type="NCBI Taxonomy" id="926830"/>
    <lineage>
        <taxon>Bacteria</taxon>
        <taxon>Bacillati</taxon>
        <taxon>Actinomycetota</taxon>
        <taxon>Actinomycetes</taxon>
        <taxon>Pseudonocardiales</taxon>
        <taxon>Pseudonocardiaceae</taxon>
        <taxon>Haloechinothrix</taxon>
    </lineage>
</organism>
<evidence type="ECO:0000313" key="13">
    <source>
        <dbReference type="EMBL" id="MFC6868705.1"/>
    </source>
</evidence>
<comment type="similarity">
    <text evidence="2">Belongs to the VKOR family.</text>
</comment>
<evidence type="ECO:0000256" key="4">
    <source>
        <dbReference type="ARBA" id="ARBA00022719"/>
    </source>
</evidence>
<reference evidence="14" key="1">
    <citation type="journal article" date="2019" name="Int. J. Syst. Evol. Microbiol.">
        <title>The Global Catalogue of Microorganisms (GCM) 10K type strain sequencing project: providing services to taxonomists for standard genome sequencing and annotation.</title>
        <authorList>
            <consortium name="The Broad Institute Genomics Platform"/>
            <consortium name="The Broad Institute Genome Sequencing Center for Infectious Disease"/>
            <person name="Wu L."/>
            <person name="Ma J."/>
        </authorList>
    </citation>
    <scope>NUCLEOTIDE SEQUENCE [LARGE SCALE GENOMIC DNA]</scope>
    <source>
        <strain evidence="14">KCTC 32255</strain>
    </source>
</reference>
<evidence type="ECO:0000256" key="3">
    <source>
        <dbReference type="ARBA" id="ARBA00022692"/>
    </source>
</evidence>
<feature type="transmembrane region" description="Helical" evidence="11">
    <location>
        <begin position="33"/>
        <end position="51"/>
    </location>
</feature>
<evidence type="ECO:0000256" key="5">
    <source>
        <dbReference type="ARBA" id="ARBA00022989"/>
    </source>
</evidence>
<evidence type="ECO:0000256" key="2">
    <source>
        <dbReference type="ARBA" id="ARBA00006214"/>
    </source>
</evidence>
<keyword evidence="4" id="KW-0874">Quinone</keyword>
<dbReference type="CDD" id="cd12922">
    <property type="entry name" value="VKOR_5"/>
    <property type="match status" value="1"/>
</dbReference>
<keyword evidence="6" id="KW-0560">Oxidoreductase</keyword>
<dbReference type="InterPro" id="IPR041714">
    <property type="entry name" value="VKOR_Actinobacteria"/>
</dbReference>
<evidence type="ECO:0000256" key="10">
    <source>
        <dbReference type="SAM" id="MobiDB-lite"/>
    </source>
</evidence>
<protein>
    <submittedName>
        <fullName evidence="13">Vitamin K epoxide reductase family protein</fullName>
    </submittedName>
</protein>
<evidence type="ECO:0000256" key="11">
    <source>
        <dbReference type="SAM" id="Phobius"/>
    </source>
</evidence>
<feature type="transmembrane region" description="Helical" evidence="11">
    <location>
        <begin position="117"/>
        <end position="138"/>
    </location>
</feature>
<evidence type="ECO:0000256" key="1">
    <source>
        <dbReference type="ARBA" id="ARBA00004141"/>
    </source>
</evidence>
<dbReference type="EMBL" id="JBHSXX010000001">
    <property type="protein sequence ID" value="MFC6868705.1"/>
    <property type="molecule type" value="Genomic_DNA"/>
</dbReference>
<proteinExistence type="inferred from homology"/>
<keyword evidence="5 11" id="KW-1133">Transmembrane helix</keyword>
<keyword evidence="14" id="KW-1185">Reference proteome</keyword>
<keyword evidence="7 11" id="KW-0472">Membrane</keyword>
<keyword evidence="3 11" id="KW-0812">Transmembrane</keyword>
<evidence type="ECO:0000256" key="7">
    <source>
        <dbReference type="ARBA" id="ARBA00023136"/>
    </source>
</evidence>
<feature type="transmembrane region" description="Helical" evidence="11">
    <location>
        <begin position="144"/>
        <end position="164"/>
    </location>
</feature>
<gene>
    <name evidence="13" type="ORF">ACFQGD_16310</name>
</gene>
<evidence type="ECO:0000313" key="14">
    <source>
        <dbReference type="Proteomes" id="UP001596337"/>
    </source>
</evidence>
<evidence type="ECO:0000256" key="9">
    <source>
        <dbReference type="ARBA" id="ARBA00023284"/>
    </source>
</evidence>
<name>A0ABW2C0A1_9PSEU</name>
<dbReference type="Pfam" id="PF07884">
    <property type="entry name" value="VKOR"/>
    <property type="match status" value="1"/>
</dbReference>
<dbReference type="Gene3D" id="1.20.1440.130">
    <property type="entry name" value="VKOR domain"/>
    <property type="match status" value="1"/>
</dbReference>
<feature type="transmembrane region" description="Helical" evidence="11">
    <location>
        <begin position="88"/>
        <end position="110"/>
    </location>
</feature>
<comment type="subcellular location">
    <subcellularLocation>
        <location evidence="1">Membrane</location>
        <topology evidence="1">Multi-pass membrane protein</topology>
    </subcellularLocation>
</comment>
<dbReference type="RefSeq" id="WP_345390710.1">
    <property type="nucleotide sequence ID" value="NZ_BAABLA010000005.1"/>
</dbReference>
<dbReference type="InterPro" id="IPR012932">
    <property type="entry name" value="VKOR"/>
</dbReference>
<evidence type="ECO:0000256" key="8">
    <source>
        <dbReference type="ARBA" id="ARBA00023157"/>
    </source>
</evidence>